<reference evidence="3 4" key="1">
    <citation type="submission" date="2021-08" db="EMBL/GenBank/DDBJ databases">
        <title>Streptomyces sp. PTM05 isolated from lichen.</title>
        <authorList>
            <person name="Somphong A."/>
            <person name="Phongsopitanun W."/>
            <person name="Tanasupawat S."/>
        </authorList>
    </citation>
    <scope>NUCLEOTIDE SEQUENCE [LARGE SCALE GENOMIC DNA]</scope>
    <source>
        <strain evidence="3 4">Ptm05</strain>
    </source>
</reference>
<keyword evidence="4" id="KW-1185">Reference proteome</keyword>
<evidence type="ECO:0000256" key="2">
    <source>
        <dbReference type="SAM" id="Phobius"/>
    </source>
</evidence>
<dbReference type="Proteomes" id="UP001198565">
    <property type="component" value="Unassembled WGS sequence"/>
</dbReference>
<keyword evidence="2" id="KW-0812">Transmembrane</keyword>
<accession>A0ABS7QL09</accession>
<dbReference type="RefSeq" id="WP_222973693.1">
    <property type="nucleotide sequence ID" value="NZ_JAINVZ010000002.1"/>
</dbReference>
<feature type="transmembrane region" description="Helical" evidence="2">
    <location>
        <begin position="770"/>
        <end position="791"/>
    </location>
</feature>
<evidence type="ECO:0008006" key="5">
    <source>
        <dbReference type="Google" id="ProtNLM"/>
    </source>
</evidence>
<feature type="region of interest" description="Disordered" evidence="1">
    <location>
        <begin position="796"/>
        <end position="839"/>
    </location>
</feature>
<sequence length="839" mass="84531">MSGARCAAGAGRRALRRSADLLVLMVVVALTLLTAPARASSAQLVRAQPGRVEPGQAQSDRVQSAVLGRGVHVQQPPDGDPVAVTLSAFSPSLPKPDDTLTITGDLANSTNHQVADSHLGVRIGNGGEITGHTEPVAALAPGETLPFTFKVPVSALNLHSAGDHTLTLALAGSDGTRWGQLHVRLPWYPPGTQGKPLDVAAVWPVTDTPHEEPVSLGEGDTAQPVFRDDELATEFADGGRLRQVVAAAAGLPVTWTVDPALLDEAQGMTGGYRVAKNPDSGSPQESVPGTGGTVASSWLTAIRAAVKDGSVVALPYADPDLASIARWNADTGALATILRDAVSWGGTTAAQTLHVSVRDDVAWPYAGALDTDIAALVQKLGPNVFLASGRGLSTGASEPKVSIGGGGTALVGDPAIDAVLTQPTTDAGDVATARQEILGDLLNAERDAPDAPGGLLVVPPRQMSASTAQALAEALKAAQGAGWAKVVGLNGVSNAAPASTTASSTASTAPWASGAASAASGEAPSGSGEASTTSAAGLAPAIGLTPAAGIAAPAGLASAAATPTAATPTAATPTASVGPPESYPQALRASELTADDLHAVAAIEPDLDTLSLVLSAPARTTDVVHRAMLRAVSTGWRVDAVSGDTDSETSYTKGVRAYVDKSITSVRLLPKLGTVTMAGDSASIPVTVSNGLQQPLSGLELRVTSSAADRVTIGNPTTAVRAAAEANHTVQVRARAHANGPVQVTAQLYTTANNRPWGDPITFQVRVSKISPLAIGVIAGGVLLVLLAGAFKMRQARRRQPPGDPAPGTPGPGPDSPERPDGPDGSPPEDPGSDGPAPR</sequence>
<organism evidence="3 4">
    <name type="scientific">Streptantibioticus parmotrematis</name>
    <dbReference type="NCBI Taxonomy" id="2873249"/>
    <lineage>
        <taxon>Bacteria</taxon>
        <taxon>Bacillati</taxon>
        <taxon>Actinomycetota</taxon>
        <taxon>Actinomycetes</taxon>
        <taxon>Kitasatosporales</taxon>
        <taxon>Streptomycetaceae</taxon>
        <taxon>Streptantibioticus</taxon>
    </lineage>
</organism>
<evidence type="ECO:0000313" key="4">
    <source>
        <dbReference type="Proteomes" id="UP001198565"/>
    </source>
</evidence>
<protein>
    <recommendedName>
        <fullName evidence="5">Glycoprotein</fullName>
    </recommendedName>
</protein>
<comment type="caution">
    <text evidence="3">The sequence shown here is derived from an EMBL/GenBank/DDBJ whole genome shotgun (WGS) entry which is preliminary data.</text>
</comment>
<proteinExistence type="predicted"/>
<gene>
    <name evidence="3" type="ORF">K7472_03255</name>
</gene>
<evidence type="ECO:0000256" key="1">
    <source>
        <dbReference type="SAM" id="MobiDB-lite"/>
    </source>
</evidence>
<feature type="compositionally biased region" description="Pro residues" evidence="1">
    <location>
        <begin position="802"/>
        <end position="815"/>
    </location>
</feature>
<dbReference type="EMBL" id="JAINVZ010000002">
    <property type="protein sequence ID" value="MBY8883858.1"/>
    <property type="molecule type" value="Genomic_DNA"/>
</dbReference>
<keyword evidence="2" id="KW-0472">Membrane</keyword>
<keyword evidence="2" id="KW-1133">Transmembrane helix</keyword>
<evidence type="ECO:0000313" key="3">
    <source>
        <dbReference type="EMBL" id="MBY8883858.1"/>
    </source>
</evidence>
<name>A0ABS7QL09_9ACTN</name>
<feature type="region of interest" description="Disordered" evidence="1">
    <location>
        <begin position="272"/>
        <end position="292"/>
    </location>
</feature>
<feature type="compositionally biased region" description="Polar residues" evidence="1">
    <location>
        <begin position="279"/>
        <end position="292"/>
    </location>
</feature>